<name>A0A2I0I8Z8_PUNGR</name>
<evidence type="ECO:0000256" key="1">
    <source>
        <dbReference type="SAM" id="MobiDB-lite"/>
    </source>
</evidence>
<feature type="compositionally biased region" description="Acidic residues" evidence="1">
    <location>
        <begin position="206"/>
        <end position="224"/>
    </location>
</feature>
<organism evidence="2 3">
    <name type="scientific">Punica granatum</name>
    <name type="common">Pomegranate</name>
    <dbReference type="NCBI Taxonomy" id="22663"/>
    <lineage>
        <taxon>Eukaryota</taxon>
        <taxon>Viridiplantae</taxon>
        <taxon>Streptophyta</taxon>
        <taxon>Embryophyta</taxon>
        <taxon>Tracheophyta</taxon>
        <taxon>Spermatophyta</taxon>
        <taxon>Magnoliopsida</taxon>
        <taxon>eudicotyledons</taxon>
        <taxon>Gunneridae</taxon>
        <taxon>Pentapetalae</taxon>
        <taxon>rosids</taxon>
        <taxon>malvids</taxon>
        <taxon>Myrtales</taxon>
        <taxon>Lythraceae</taxon>
        <taxon>Punica</taxon>
    </lineage>
</organism>
<gene>
    <name evidence="2" type="ORF">CRG98_039104</name>
</gene>
<accession>A0A2I0I8Z8</accession>
<comment type="caution">
    <text evidence="2">The sequence shown here is derived from an EMBL/GenBank/DDBJ whole genome shotgun (WGS) entry which is preliminary data.</text>
</comment>
<keyword evidence="3" id="KW-1185">Reference proteome</keyword>
<evidence type="ECO:0000313" key="2">
    <source>
        <dbReference type="EMBL" id="PKI40468.1"/>
    </source>
</evidence>
<reference evidence="2 3" key="1">
    <citation type="submission" date="2017-11" db="EMBL/GenBank/DDBJ databases">
        <title>De-novo sequencing of pomegranate (Punica granatum L.) genome.</title>
        <authorList>
            <person name="Akparov Z."/>
            <person name="Amiraslanov A."/>
            <person name="Hajiyeva S."/>
            <person name="Abbasov M."/>
            <person name="Kaur K."/>
            <person name="Hamwieh A."/>
            <person name="Solovyev V."/>
            <person name="Salamov A."/>
            <person name="Braich B."/>
            <person name="Kosarev P."/>
            <person name="Mahmoud A."/>
            <person name="Hajiyev E."/>
            <person name="Babayeva S."/>
            <person name="Izzatullayeva V."/>
            <person name="Mammadov A."/>
            <person name="Mammadov A."/>
            <person name="Sharifova S."/>
            <person name="Ojaghi J."/>
            <person name="Eynullazada K."/>
            <person name="Bayramov B."/>
            <person name="Abdulazimova A."/>
            <person name="Shahmuradov I."/>
        </authorList>
    </citation>
    <scope>NUCLEOTIDE SEQUENCE [LARGE SCALE GENOMIC DNA]</scope>
    <source>
        <strain evidence="3">cv. AG2017</strain>
        <tissue evidence="2">Leaf</tissue>
    </source>
</reference>
<evidence type="ECO:0000313" key="3">
    <source>
        <dbReference type="Proteomes" id="UP000233551"/>
    </source>
</evidence>
<feature type="region of interest" description="Disordered" evidence="1">
    <location>
        <begin position="67"/>
        <end position="224"/>
    </location>
</feature>
<proteinExistence type="predicted"/>
<dbReference type="Proteomes" id="UP000233551">
    <property type="component" value="Unassembled WGS sequence"/>
</dbReference>
<protein>
    <submittedName>
        <fullName evidence="2">Uncharacterized protein</fullName>
    </submittedName>
</protein>
<dbReference type="AlphaFoldDB" id="A0A2I0I8Z8"/>
<feature type="region of interest" description="Disordered" evidence="1">
    <location>
        <begin position="1"/>
        <end position="32"/>
    </location>
</feature>
<feature type="compositionally biased region" description="Basic and acidic residues" evidence="1">
    <location>
        <begin position="155"/>
        <end position="174"/>
    </location>
</feature>
<sequence length="224" mass="24032">MADENSKGSTRAIARPELGSSSGELDLDNHGSDIKLHFPEWELGVMVAAANGRSPWGEERPYSFLWMGSPEVEGHGSRSSGRTRPSRKRVEDESSTLESEPRGTDAKQQVTTKGAHRRVGLVGNPTIEAPIGDEVELETAPSKLERRPSPWRQQTRQERSLMEGRLGGEEKGNSVEDEVEGQIDLGARGRGGDLAVEVGGGGGELVGEDVGEGMLSDEESVSEG</sequence>
<dbReference type="EMBL" id="PGOL01003542">
    <property type="protein sequence ID" value="PKI40468.1"/>
    <property type="molecule type" value="Genomic_DNA"/>
</dbReference>